<organism evidence="1 2">
    <name type="scientific">Acaulospora morrowiae</name>
    <dbReference type="NCBI Taxonomy" id="94023"/>
    <lineage>
        <taxon>Eukaryota</taxon>
        <taxon>Fungi</taxon>
        <taxon>Fungi incertae sedis</taxon>
        <taxon>Mucoromycota</taxon>
        <taxon>Glomeromycotina</taxon>
        <taxon>Glomeromycetes</taxon>
        <taxon>Diversisporales</taxon>
        <taxon>Acaulosporaceae</taxon>
        <taxon>Acaulospora</taxon>
    </lineage>
</organism>
<evidence type="ECO:0000313" key="2">
    <source>
        <dbReference type="Proteomes" id="UP000789342"/>
    </source>
</evidence>
<dbReference type="Proteomes" id="UP000789342">
    <property type="component" value="Unassembled WGS sequence"/>
</dbReference>
<keyword evidence="2" id="KW-1185">Reference proteome</keyword>
<comment type="caution">
    <text evidence="1">The sequence shown here is derived from an EMBL/GenBank/DDBJ whole genome shotgun (WGS) entry which is preliminary data.</text>
</comment>
<evidence type="ECO:0000313" key="1">
    <source>
        <dbReference type="EMBL" id="CAG8565472.1"/>
    </source>
</evidence>
<reference evidence="1" key="1">
    <citation type="submission" date="2021-06" db="EMBL/GenBank/DDBJ databases">
        <authorList>
            <person name="Kallberg Y."/>
            <person name="Tangrot J."/>
            <person name="Rosling A."/>
        </authorList>
    </citation>
    <scope>NUCLEOTIDE SEQUENCE</scope>
    <source>
        <strain evidence="1">CL551</strain>
    </source>
</reference>
<sequence length="76" mass="8486">MTSILKKQQKIVSDLPKNVRHLGFNIREVRVGVARISNAGSGTSKTPQNYTGTIFELLYPKVAEEISEIVVKRSDQ</sequence>
<dbReference type="AlphaFoldDB" id="A0A9N9FVI0"/>
<gene>
    <name evidence="1" type="ORF">AMORRO_LOCUS6218</name>
</gene>
<dbReference type="EMBL" id="CAJVPV010004046">
    <property type="protein sequence ID" value="CAG8565472.1"/>
    <property type="molecule type" value="Genomic_DNA"/>
</dbReference>
<dbReference type="OrthoDB" id="2414567at2759"/>
<protein>
    <submittedName>
        <fullName evidence="1">12545_t:CDS:1</fullName>
    </submittedName>
</protein>
<accession>A0A9N9FVI0</accession>
<name>A0A9N9FVI0_9GLOM</name>
<proteinExistence type="predicted"/>